<protein>
    <submittedName>
        <fullName evidence="1">Uncharacterized protein</fullName>
    </submittedName>
</protein>
<gene>
    <name evidence="2" type="ORF">NPIL_405551</name>
    <name evidence="1" type="ORF">NPIL_697551</name>
</gene>
<reference evidence="1" key="1">
    <citation type="submission" date="2020-08" db="EMBL/GenBank/DDBJ databases">
        <title>Multicomponent nature underlies the extraordinary mechanical properties of spider dragline silk.</title>
        <authorList>
            <person name="Kono N."/>
            <person name="Nakamura H."/>
            <person name="Mori M."/>
            <person name="Yoshida Y."/>
            <person name="Ohtoshi R."/>
            <person name="Malay A.D."/>
            <person name="Moran D.A.P."/>
            <person name="Tomita M."/>
            <person name="Numata K."/>
            <person name="Arakawa K."/>
        </authorList>
    </citation>
    <scope>NUCLEOTIDE SEQUENCE</scope>
</reference>
<keyword evidence="3" id="KW-1185">Reference proteome</keyword>
<dbReference type="EMBL" id="BMAW01098096">
    <property type="protein sequence ID" value="GFS82997.1"/>
    <property type="molecule type" value="Genomic_DNA"/>
</dbReference>
<evidence type="ECO:0000313" key="3">
    <source>
        <dbReference type="Proteomes" id="UP000887013"/>
    </source>
</evidence>
<dbReference type="EMBL" id="BMAW01118088">
    <property type="protein sequence ID" value="GFT78084.1"/>
    <property type="molecule type" value="Genomic_DNA"/>
</dbReference>
<name>A0A8X6MXI4_NEPPI</name>
<organism evidence="1 3">
    <name type="scientific">Nephila pilipes</name>
    <name type="common">Giant wood spider</name>
    <name type="synonym">Nephila maculata</name>
    <dbReference type="NCBI Taxonomy" id="299642"/>
    <lineage>
        <taxon>Eukaryota</taxon>
        <taxon>Metazoa</taxon>
        <taxon>Ecdysozoa</taxon>
        <taxon>Arthropoda</taxon>
        <taxon>Chelicerata</taxon>
        <taxon>Arachnida</taxon>
        <taxon>Araneae</taxon>
        <taxon>Araneomorphae</taxon>
        <taxon>Entelegynae</taxon>
        <taxon>Araneoidea</taxon>
        <taxon>Nephilidae</taxon>
        <taxon>Nephila</taxon>
    </lineage>
</organism>
<proteinExistence type="predicted"/>
<evidence type="ECO:0000313" key="1">
    <source>
        <dbReference type="EMBL" id="GFS82997.1"/>
    </source>
</evidence>
<dbReference type="Proteomes" id="UP000887013">
    <property type="component" value="Unassembled WGS sequence"/>
</dbReference>
<evidence type="ECO:0000313" key="2">
    <source>
        <dbReference type="EMBL" id="GFT78084.1"/>
    </source>
</evidence>
<accession>A0A8X6MXI4</accession>
<sequence length="77" mass="8853">MNRSLLTIPEDKWFVGRYNDLSQRSRDLRWKAVDDSTGAAHPSNPCLEKCDVALRWIWSFAACEQSSVSLECYCLVI</sequence>
<comment type="caution">
    <text evidence="1">The sequence shown here is derived from an EMBL/GenBank/DDBJ whole genome shotgun (WGS) entry which is preliminary data.</text>
</comment>
<dbReference type="AlphaFoldDB" id="A0A8X6MXI4"/>